<evidence type="ECO:0000313" key="1">
    <source>
        <dbReference type="EMBL" id="GAI93451.1"/>
    </source>
</evidence>
<gene>
    <name evidence="1" type="ORF">S12H4_34767</name>
</gene>
<reference evidence="1" key="1">
    <citation type="journal article" date="2014" name="Front. Microbiol.">
        <title>High frequency of phylogenetically diverse reductive dehalogenase-homologous genes in deep subseafloor sedimentary metagenomes.</title>
        <authorList>
            <person name="Kawai M."/>
            <person name="Futagami T."/>
            <person name="Toyoda A."/>
            <person name="Takaki Y."/>
            <person name="Nishi S."/>
            <person name="Hori S."/>
            <person name="Arai W."/>
            <person name="Tsubouchi T."/>
            <person name="Morono Y."/>
            <person name="Uchiyama I."/>
            <person name="Ito T."/>
            <person name="Fujiyama A."/>
            <person name="Inagaki F."/>
            <person name="Takami H."/>
        </authorList>
    </citation>
    <scope>NUCLEOTIDE SEQUENCE</scope>
    <source>
        <strain evidence="1">Expedition CK06-06</strain>
    </source>
</reference>
<name>X1TQ31_9ZZZZ</name>
<protein>
    <submittedName>
        <fullName evidence="1">Uncharacterized protein</fullName>
    </submittedName>
</protein>
<sequence length="73" mass="8218">MSATDVISEVLLVAPFLSQDISYNSLNKFGENFLKDLSKGVDLGTGCWQETRNRKDLKLSISDAHKYNILQKI</sequence>
<organism evidence="1">
    <name type="scientific">marine sediment metagenome</name>
    <dbReference type="NCBI Taxonomy" id="412755"/>
    <lineage>
        <taxon>unclassified sequences</taxon>
        <taxon>metagenomes</taxon>
        <taxon>ecological metagenomes</taxon>
    </lineage>
</organism>
<dbReference type="EMBL" id="BARW01020593">
    <property type="protein sequence ID" value="GAI93451.1"/>
    <property type="molecule type" value="Genomic_DNA"/>
</dbReference>
<feature type="non-terminal residue" evidence="1">
    <location>
        <position position="73"/>
    </location>
</feature>
<accession>X1TQ31</accession>
<dbReference type="AlphaFoldDB" id="X1TQ31"/>
<comment type="caution">
    <text evidence="1">The sequence shown here is derived from an EMBL/GenBank/DDBJ whole genome shotgun (WGS) entry which is preliminary data.</text>
</comment>
<proteinExistence type="predicted"/>